<dbReference type="AlphaFoldDB" id="A0A6I6QZV2"/>
<dbReference type="SUPFAM" id="SSF52540">
    <property type="entry name" value="P-loop containing nucleoside triphosphate hydrolases"/>
    <property type="match status" value="1"/>
</dbReference>
<evidence type="ECO:0000313" key="2">
    <source>
        <dbReference type="Proteomes" id="UP000464884"/>
    </source>
</evidence>
<dbReference type="InterPro" id="IPR027417">
    <property type="entry name" value="P-loop_NTPase"/>
</dbReference>
<organism evidence="1 2">
    <name type="scientific">Bifidobacterium adolescentis</name>
    <dbReference type="NCBI Taxonomy" id="1680"/>
    <lineage>
        <taxon>Bacteria</taxon>
        <taxon>Bacillati</taxon>
        <taxon>Actinomycetota</taxon>
        <taxon>Actinomycetes</taxon>
        <taxon>Bifidobacteriales</taxon>
        <taxon>Bifidobacteriaceae</taxon>
        <taxon>Bifidobacterium</taxon>
    </lineage>
</organism>
<evidence type="ECO:0000313" key="1">
    <source>
        <dbReference type="EMBL" id="QHB62649.1"/>
    </source>
</evidence>
<accession>A0A6I6QZV2</accession>
<reference evidence="1 2" key="1">
    <citation type="submission" date="2019-12" db="EMBL/GenBank/DDBJ databases">
        <title>Draft Genome Sequence of Bifidobacterium adolescentis ZJ2.</title>
        <authorList>
            <person name="Jin Z."/>
        </authorList>
    </citation>
    <scope>NUCLEOTIDE SEQUENCE [LARGE SCALE GENOMIC DNA]</scope>
    <source>
        <strain evidence="1 2">ZJ2</strain>
    </source>
</reference>
<sequence length="852" mass="93643">MQGSKEVIKSSGTYAWHEGDGLCRTIYGEAWQYMVLPSQPSVHDAAGWSDRERAAQPIKTIMTRVAEMTEYSPLMSRKLNKAMYREMHILAVSTPVAFHSSLTLPGPIRDRMAVDYAGWSVHDRFTLVGFRLVQGGSKRSLTERLAELVSPSDGEADGFVPSDNFETDRRRMRSIMADAGCVPPTDRQMARALSFWVTHDRPELIPVMVEPTHMHTFSDWGACRAAERYKKTGVDCATWTRRREVRGNYPLTICTLGVTGWQGENESQVKSDWASDLLASPQAGGMGAIALSVRGLVEPGEASREQIDKDTDKVLDKAYQQMAENHKTNLKLAGELQNASDVYEMGDKPWPTLIDGHVHVAIPDVIDHAGAVVYPGKVELNPKRQDAAFRDMQIGSNIAYNPSPVIWPAPILAYSGIGSKSVAGEDSGLDRPSDLPGAMLGLCEADRLPVYISPFLARERHTPPILMGVGDTGAGKTTLFLYLAAQWARLEDPDHPGHTIPGWFVDPKPNSDDFGPFVKSMHGKVYSLDDPNVEGILDAVRCMPETQRDEMLDTMVEMIWSCVGGHQDDKSYQSALMAIVGYGLDRGADCTGEAVSIAWRDHKAGTDGGVIDPIVDRIHHDLEQLADVYQPFRLVYGRRHGGVRLAKTEGLSLLRAGTLSIAPQVGSQAVTSVVQRWVVRMMALGAAGAVMGRNGFEVVDEAHLILGDDFGKGIVERQGRLARAQNYLPVYLSQKIDEFEAANLTEFIGRGIVLPVSAKNEDSGIRSQAQAACSLFDIPDTSVMHERMKETKELDEDSHRPNWRSLYALTDPKTKRVVRGSVPYYIGLSGNAVPVEARIPDGQLALITGKAR</sequence>
<gene>
    <name evidence="1" type="ORF">F3K97_04795</name>
</gene>
<protein>
    <submittedName>
        <fullName evidence="1">Uncharacterized protein</fullName>
    </submittedName>
</protein>
<proteinExistence type="predicted"/>
<dbReference type="Proteomes" id="UP000464884">
    <property type="component" value="Chromosome"/>
</dbReference>
<name>A0A6I6QZV2_BIFAD</name>
<dbReference type="RefSeq" id="WP_159140564.1">
    <property type="nucleotide sequence ID" value="NZ_CP047129.1"/>
</dbReference>
<dbReference type="EMBL" id="CP047129">
    <property type="protein sequence ID" value="QHB62649.1"/>
    <property type="molecule type" value="Genomic_DNA"/>
</dbReference>